<dbReference type="RefSeq" id="WP_281899342.1">
    <property type="nucleotide sequence ID" value="NZ_BSDI01000025.1"/>
</dbReference>
<comment type="caution">
    <text evidence="1">The sequence shown here is derived from an EMBL/GenBank/DDBJ whole genome shotgun (WGS) entry which is preliminary data.</text>
</comment>
<gene>
    <name evidence="1" type="ORF">Pa4123_48510</name>
</gene>
<keyword evidence="2" id="KW-1185">Reference proteome</keyword>
<dbReference type="Gene3D" id="3.40.50.300">
    <property type="entry name" value="P-loop containing nucleotide triphosphate hydrolases"/>
    <property type="match status" value="1"/>
</dbReference>
<dbReference type="Proteomes" id="UP001144280">
    <property type="component" value="Unassembled WGS sequence"/>
</dbReference>
<dbReference type="InterPro" id="IPR027417">
    <property type="entry name" value="P-loop_NTPase"/>
</dbReference>
<protein>
    <recommendedName>
        <fullName evidence="3">Phosphotransferase</fullName>
    </recommendedName>
</protein>
<dbReference type="SUPFAM" id="SSF52540">
    <property type="entry name" value="P-loop containing nucleoside triphosphate hydrolases"/>
    <property type="match status" value="1"/>
</dbReference>
<proteinExistence type="predicted"/>
<evidence type="ECO:0000313" key="1">
    <source>
        <dbReference type="EMBL" id="GLH99575.1"/>
    </source>
</evidence>
<sequence>MGEVIVVTGVMAAGKSTVAQGLAERLPRAAHVRGDVFRRMIVSGRAEMAPDSGTPAAAQLDLRYRLATQVADGYAGAGFTAVLQDVVLGPELARYVDMITTRPRYLVDTDSARDQGVPHVVRAT</sequence>
<organism evidence="1 2">
    <name type="scientific">Phytohabitans aurantiacus</name>
    <dbReference type="NCBI Taxonomy" id="3016789"/>
    <lineage>
        <taxon>Bacteria</taxon>
        <taxon>Bacillati</taxon>
        <taxon>Actinomycetota</taxon>
        <taxon>Actinomycetes</taxon>
        <taxon>Micromonosporales</taxon>
        <taxon>Micromonosporaceae</taxon>
    </lineage>
</organism>
<dbReference type="EMBL" id="BSDI01000025">
    <property type="protein sequence ID" value="GLH99575.1"/>
    <property type="molecule type" value="Genomic_DNA"/>
</dbReference>
<reference evidence="1" key="1">
    <citation type="submission" date="2022-12" db="EMBL/GenBank/DDBJ databases">
        <title>New Phytohabitans aurantiacus sp. RD004123 nov., an actinomycete isolated from soil.</title>
        <authorList>
            <person name="Triningsih D.W."/>
            <person name="Harunari E."/>
            <person name="Igarashi Y."/>
        </authorList>
    </citation>
    <scope>NUCLEOTIDE SEQUENCE</scope>
    <source>
        <strain evidence="1">RD004123</strain>
    </source>
</reference>
<dbReference type="Pfam" id="PF13671">
    <property type="entry name" value="AAA_33"/>
    <property type="match status" value="1"/>
</dbReference>
<accession>A0ABQ5QZ63</accession>
<evidence type="ECO:0008006" key="3">
    <source>
        <dbReference type="Google" id="ProtNLM"/>
    </source>
</evidence>
<name>A0ABQ5QZ63_9ACTN</name>
<evidence type="ECO:0000313" key="2">
    <source>
        <dbReference type="Proteomes" id="UP001144280"/>
    </source>
</evidence>